<gene>
    <name evidence="2" type="ORF">ACHAW5_006779</name>
</gene>
<evidence type="ECO:0000313" key="3">
    <source>
        <dbReference type="Proteomes" id="UP001530315"/>
    </source>
</evidence>
<dbReference type="EMBL" id="JALLAZ020001231">
    <property type="protein sequence ID" value="KAL3778235.1"/>
    <property type="molecule type" value="Genomic_DNA"/>
</dbReference>
<reference evidence="2 3" key="1">
    <citation type="submission" date="2024-10" db="EMBL/GenBank/DDBJ databases">
        <title>Updated reference genomes for cyclostephanoid diatoms.</title>
        <authorList>
            <person name="Roberts W.R."/>
            <person name="Alverson A.J."/>
        </authorList>
    </citation>
    <scope>NUCLEOTIDE SEQUENCE [LARGE SCALE GENOMIC DNA]</scope>
    <source>
        <strain evidence="2 3">AJA276-08</strain>
    </source>
</reference>
<keyword evidence="3" id="KW-1185">Reference proteome</keyword>
<accession>A0ABD3NQ01</accession>
<feature type="region of interest" description="Disordered" evidence="1">
    <location>
        <begin position="168"/>
        <end position="198"/>
    </location>
</feature>
<feature type="region of interest" description="Disordered" evidence="1">
    <location>
        <begin position="589"/>
        <end position="613"/>
    </location>
</feature>
<dbReference type="AlphaFoldDB" id="A0ABD3NQ01"/>
<evidence type="ECO:0000313" key="2">
    <source>
        <dbReference type="EMBL" id="KAL3778235.1"/>
    </source>
</evidence>
<proteinExistence type="predicted"/>
<dbReference type="Proteomes" id="UP001530315">
    <property type="component" value="Unassembled WGS sequence"/>
</dbReference>
<name>A0ABD3NQ01_9STRA</name>
<comment type="caution">
    <text evidence="2">The sequence shown here is derived from an EMBL/GenBank/DDBJ whole genome shotgun (WGS) entry which is preliminary data.</text>
</comment>
<organism evidence="2 3">
    <name type="scientific">Stephanodiscus triporus</name>
    <dbReference type="NCBI Taxonomy" id="2934178"/>
    <lineage>
        <taxon>Eukaryota</taxon>
        <taxon>Sar</taxon>
        <taxon>Stramenopiles</taxon>
        <taxon>Ochrophyta</taxon>
        <taxon>Bacillariophyta</taxon>
        <taxon>Coscinodiscophyceae</taxon>
        <taxon>Thalassiosirophycidae</taxon>
        <taxon>Stephanodiscales</taxon>
        <taxon>Stephanodiscaceae</taxon>
        <taxon>Stephanodiscus</taxon>
    </lineage>
</organism>
<sequence length="613" mass="68748">MKIRVDGHIAAEIFVYVDDGRAIGHSAEIAWRVARFYAAMCARLGVQDAARKRTSASRTPGPWAGTVTHTDQDQVCGMVSQEKWDKTQVLIRELDGMIARDLLPLQRLLEIRGFLIYVVRTYPWLNPYIKGLHLTVDSWRPGRGASGFKLRGEELERAMAVWTASRGLPCRREDEDGPEEASPPPQHPSDEPPGDVRPVARLRRDITCLLELTESPQPPRQLYRAKHVTAFFVIGDASGTGKGVAVVEQYGVDYEAGPWKVQWRKESSNVREAENLTDRIERLSEGGALFEHEVFVLTDNSAFEGAYYKGHSPSEKLNDIVFRLHKTERDGGFILRVLHISGKRMKATGVDGLSRGDLTEGVLAGADPFSFLPFNLGADERSKGAVSSWVRSWWRTKKGEDWGGLPLEEVTAETMFELKNLKAARLWLMAPAVMETALELFCEDRMAHPQWPHVFVIPRLMTHMWRKDLGKDADVLFTVPAGANFWAPGQFEPLIVAIVFPLAHVPRYTGPWLVKGTDEGARYERALIDGFKCNDTGELHELGGSLQRVWEDAASGSRAVLQQLLAWAGGFPPVQKCLVRSVLPRSRKRSLSETGQERRRKRLRPGPGYTRVA</sequence>
<evidence type="ECO:0000256" key="1">
    <source>
        <dbReference type="SAM" id="MobiDB-lite"/>
    </source>
</evidence>
<protein>
    <submittedName>
        <fullName evidence="2">Uncharacterized protein</fullName>
    </submittedName>
</protein>